<dbReference type="PANTHER" id="PTHR43176">
    <property type="entry name" value="3-HYDROXYISOBUTYRYL-COA HYDROLASE-RELATED"/>
    <property type="match status" value="1"/>
</dbReference>
<proteinExistence type="inferred from homology"/>
<comment type="caution">
    <text evidence="6">The sequence shown here is derived from an EMBL/GenBank/DDBJ whole genome shotgun (WGS) entry which is preliminary data.</text>
</comment>
<evidence type="ECO:0000259" key="5">
    <source>
        <dbReference type="Pfam" id="PF16113"/>
    </source>
</evidence>
<dbReference type="InterPro" id="IPR032259">
    <property type="entry name" value="HIBYL-CoA-H"/>
</dbReference>
<dbReference type="Pfam" id="PF16113">
    <property type="entry name" value="ECH_2"/>
    <property type="match status" value="2"/>
</dbReference>
<reference evidence="6" key="1">
    <citation type="submission" date="2024-02" db="EMBL/GenBank/DDBJ databases">
        <authorList>
            <consortium name="ELIXIR-Norway"/>
            <consortium name="Elixir Norway"/>
        </authorList>
    </citation>
    <scope>NUCLEOTIDE SEQUENCE</scope>
</reference>
<evidence type="ECO:0000256" key="3">
    <source>
        <dbReference type="ARBA" id="ARBA00022801"/>
    </source>
</evidence>
<gene>
    <name evidence="6" type="ORF">CSSPJE1EN1_LOCUS28178</name>
</gene>
<evidence type="ECO:0000313" key="7">
    <source>
        <dbReference type="Proteomes" id="UP001497444"/>
    </source>
</evidence>
<comment type="catalytic activity">
    <reaction evidence="1 4">
        <text>3-hydroxy-2-methylpropanoyl-CoA + H2O = 3-hydroxy-2-methylpropanoate + CoA + H(+)</text>
        <dbReference type="Rhea" id="RHEA:20888"/>
        <dbReference type="ChEBI" id="CHEBI:11805"/>
        <dbReference type="ChEBI" id="CHEBI:15377"/>
        <dbReference type="ChEBI" id="CHEBI:15378"/>
        <dbReference type="ChEBI" id="CHEBI:57287"/>
        <dbReference type="ChEBI" id="CHEBI:57340"/>
        <dbReference type="EC" id="3.1.2.4"/>
    </reaction>
</comment>
<name>A0ABP0VEB9_9BRYO</name>
<comment type="function">
    <text evidence="4">Hydrolyzes 3-hydroxyisobutyryl-CoA (HIBYL-CoA), a saline catabolite. Has high activity toward isobutyryl-CoA. Could be an isobutyryl-CoA dehydrogenase that functions in valine catabolism.</text>
</comment>
<dbReference type="Gene3D" id="3.90.226.10">
    <property type="entry name" value="2-enoyl-CoA Hydratase, Chain A, domain 1"/>
    <property type="match status" value="2"/>
</dbReference>
<evidence type="ECO:0000256" key="4">
    <source>
        <dbReference type="RuleBase" id="RU369070"/>
    </source>
</evidence>
<sequence length="167" mass="18230">MNHRIGTSSTPQVSLWTGVVMGGGVGASVHGRYRVATDNTLFAMPETAIGIFPDVGEQCLTTANLDGDNSDGKIGEILADFQSRCVMPSAENSKLHSFQDLISISLSFHYQLTVKSSPTALKLTLEGIRAALVDKDRKPLWRPNSLEQVDSTTIQEYFTPLPYELDL</sequence>
<dbReference type="EMBL" id="CAXAQS010000708">
    <property type="protein sequence ID" value="CAK9252800.1"/>
    <property type="molecule type" value="Genomic_DNA"/>
</dbReference>
<organism evidence="6 7">
    <name type="scientific">Sphagnum jensenii</name>
    <dbReference type="NCBI Taxonomy" id="128206"/>
    <lineage>
        <taxon>Eukaryota</taxon>
        <taxon>Viridiplantae</taxon>
        <taxon>Streptophyta</taxon>
        <taxon>Embryophyta</taxon>
        <taxon>Bryophyta</taxon>
        <taxon>Sphagnophytina</taxon>
        <taxon>Sphagnopsida</taxon>
        <taxon>Sphagnales</taxon>
        <taxon>Sphagnaceae</taxon>
        <taxon>Sphagnum</taxon>
    </lineage>
</organism>
<accession>A0ABP0VEB9</accession>
<dbReference type="InterPro" id="IPR029045">
    <property type="entry name" value="ClpP/crotonase-like_dom_sf"/>
</dbReference>
<dbReference type="EC" id="3.1.2.4" evidence="2 4"/>
<feature type="domain" description="Enoyl-CoA hydratase/isomerase" evidence="5">
    <location>
        <begin position="122"/>
        <end position="158"/>
    </location>
</feature>
<keyword evidence="7" id="KW-1185">Reference proteome</keyword>
<comment type="pathway">
    <text evidence="4">Amino-acid degradation; L-valine degradation.</text>
</comment>
<evidence type="ECO:0000256" key="2">
    <source>
        <dbReference type="ARBA" id="ARBA00011915"/>
    </source>
</evidence>
<evidence type="ECO:0000313" key="6">
    <source>
        <dbReference type="EMBL" id="CAK9252800.1"/>
    </source>
</evidence>
<comment type="similarity">
    <text evidence="4">Belongs to the enoyl-CoA hydratase/isomerase family.</text>
</comment>
<keyword evidence="3 4" id="KW-0378">Hydrolase</keyword>
<evidence type="ECO:0000256" key="1">
    <source>
        <dbReference type="ARBA" id="ARBA00001709"/>
    </source>
</evidence>
<feature type="domain" description="Enoyl-CoA hydratase/isomerase" evidence="5">
    <location>
        <begin position="1"/>
        <end position="59"/>
    </location>
</feature>
<dbReference type="InterPro" id="IPR045004">
    <property type="entry name" value="ECH_dom"/>
</dbReference>
<protein>
    <recommendedName>
        <fullName evidence="2 4">3-hydroxyisobutyryl-CoA hydrolase</fullName>
        <shortName evidence="4">HIB-CoA hydrolase</shortName>
        <shortName evidence="4">HIBYL-CoA-H</shortName>
        <ecNumber evidence="2 4">3.1.2.4</ecNumber>
    </recommendedName>
    <alternativeName>
        <fullName evidence="4">3-hydroxyisobutyryl-coenzyme A hydrolase</fullName>
    </alternativeName>
</protein>
<dbReference type="Proteomes" id="UP001497444">
    <property type="component" value="Unassembled WGS sequence"/>
</dbReference>
<dbReference type="PANTHER" id="PTHR43176:SF3">
    <property type="entry name" value="3-HYDROXYISOBUTYRYL-COA HYDROLASE, MITOCHONDRIAL"/>
    <property type="match status" value="1"/>
</dbReference>
<dbReference type="SUPFAM" id="SSF52096">
    <property type="entry name" value="ClpP/crotonase"/>
    <property type="match status" value="1"/>
</dbReference>